<keyword evidence="4" id="KW-0808">Transferase</keyword>
<dbReference type="SUPFAM" id="SSF47384">
    <property type="entry name" value="Homodimeric domain of signal transducing histidine kinase"/>
    <property type="match status" value="1"/>
</dbReference>
<dbReference type="InterPro" id="IPR013767">
    <property type="entry name" value="PAS_fold"/>
</dbReference>
<dbReference type="eggNOG" id="COG2202">
    <property type="taxonomic scope" value="Bacteria"/>
</dbReference>
<dbReference type="Gene3D" id="3.30.565.10">
    <property type="entry name" value="Histidine kinase-like ATPase, C-terminal domain"/>
    <property type="match status" value="1"/>
</dbReference>
<dbReference type="Pfam" id="PF02518">
    <property type="entry name" value="HATPase_c"/>
    <property type="match status" value="1"/>
</dbReference>
<dbReference type="InterPro" id="IPR000700">
    <property type="entry name" value="PAS-assoc_C"/>
</dbReference>
<dbReference type="STRING" id="706587.Desti_1401"/>
<evidence type="ECO:0000259" key="7">
    <source>
        <dbReference type="PROSITE" id="PS50112"/>
    </source>
</evidence>
<dbReference type="GO" id="GO:0000155">
    <property type="term" value="F:phosphorelay sensor kinase activity"/>
    <property type="evidence" value="ECO:0007669"/>
    <property type="project" value="InterPro"/>
</dbReference>
<dbReference type="CDD" id="cd00130">
    <property type="entry name" value="PAS"/>
    <property type="match status" value="2"/>
</dbReference>
<dbReference type="InterPro" id="IPR003594">
    <property type="entry name" value="HATPase_dom"/>
</dbReference>
<dbReference type="CDD" id="cd00082">
    <property type="entry name" value="HisKA"/>
    <property type="match status" value="1"/>
</dbReference>
<dbReference type="PANTHER" id="PTHR43304">
    <property type="entry name" value="PHYTOCHROME-LIKE PROTEIN CPH1"/>
    <property type="match status" value="1"/>
</dbReference>
<dbReference type="InterPro" id="IPR052162">
    <property type="entry name" value="Sensor_kinase/Photoreceptor"/>
</dbReference>
<reference evidence="10" key="1">
    <citation type="submission" date="2012-06" db="EMBL/GenBank/DDBJ databases">
        <title>Complete sequence of chromosome of Desulfomonile tiedjei DSM 6799.</title>
        <authorList>
            <person name="Lucas S."/>
            <person name="Copeland A."/>
            <person name="Lapidus A."/>
            <person name="Glavina del Rio T."/>
            <person name="Dalin E."/>
            <person name="Tice H."/>
            <person name="Bruce D."/>
            <person name="Goodwin L."/>
            <person name="Pitluck S."/>
            <person name="Peters L."/>
            <person name="Ovchinnikova G."/>
            <person name="Zeytun A."/>
            <person name="Lu M."/>
            <person name="Kyrpides N."/>
            <person name="Mavromatis K."/>
            <person name="Ivanova N."/>
            <person name="Brettin T."/>
            <person name="Detter J.C."/>
            <person name="Han C."/>
            <person name="Larimer F."/>
            <person name="Land M."/>
            <person name="Hauser L."/>
            <person name="Markowitz V."/>
            <person name="Cheng J.-F."/>
            <person name="Hugenholtz P."/>
            <person name="Woyke T."/>
            <person name="Wu D."/>
            <person name="Spring S."/>
            <person name="Schroeder M."/>
            <person name="Brambilla E."/>
            <person name="Klenk H.-P."/>
            <person name="Eisen J.A."/>
        </authorList>
    </citation>
    <scope>NUCLEOTIDE SEQUENCE [LARGE SCALE GENOMIC DNA]</scope>
    <source>
        <strain evidence="10">ATCC 49306 / DSM 6799 / DCB-1</strain>
    </source>
</reference>
<dbReference type="EC" id="2.7.13.3" evidence="2"/>
<gene>
    <name evidence="9" type="ordered locus">Desti_1401</name>
</gene>
<dbReference type="PANTHER" id="PTHR43304:SF1">
    <property type="entry name" value="PAC DOMAIN-CONTAINING PROTEIN"/>
    <property type="match status" value="1"/>
</dbReference>
<evidence type="ECO:0000259" key="8">
    <source>
        <dbReference type="PROSITE" id="PS50113"/>
    </source>
</evidence>
<dbReference type="SMART" id="SM00387">
    <property type="entry name" value="HATPase_c"/>
    <property type="match status" value="1"/>
</dbReference>
<evidence type="ECO:0000256" key="5">
    <source>
        <dbReference type="ARBA" id="ARBA00022777"/>
    </source>
</evidence>
<dbReference type="Pfam" id="PF00512">
    <property type="entry name" value="HisKA"/>
    <property type="match status" value="1"/>
</dbReference>
<dbReference type="Gene3D" id="1.10.287.130">
    <property type="match status" value="1"/>
</dbReference>
<evidence type="ECO:0000256" key="4">
    <source>
        <dbReference type="ARBA" id="ARBA00022679"/>
    </source>
</evidence>
<protein>
    <recommendedName>
        <fullName evidence="2">histidine kinase</fullName>
        <ecNumber evidence="2">2.7.13.3</ecNumber>
    </recommendedName>
</protein>
<dbReference type="InterPro" id="IPR013656">
    <property type="entry name" value="PAS_4"/>
</dbReference>
<dbReference type="NCBIfam" id="TIGR00229">
    <property type="entry name" value="sensory_box"/>
    <property type="match status" value="2"/>
</dbReference>
<dbReference type="SUPFAM" id="SSF55874">
    <property type="entry name" value="ATPase domain of HSP90 chaperone/DNA topoisomerase II/histidine kinase"/>
    <property type="match status" value="1"/>
</dbReference>
<dbReference type="GO" id="GO:0006355">
    <property type="term" value="P:regulation of DNA-templated transcription"/>
    <property type="evidence" value="ECO:0007669"/>
    <property type="project" value="InterPro"/>
</dbReference>
<dbReference type="PROSITE" id="PS50109">
    <property type="entry name" value="HIS_KIN"/>
    <property type="match status" value="1"/>
</dbReference>
<keyword evidence="10" id="KW-1185">Reference proteome</keyword>
<dbReference type="Gene3D" id="3.30.450.20">
    <property type="entry name" value="PAS domain"/>
    <property type="match status" value="2"/>
</dbReference>
<accession>I4C3H2</accession>
<dbReference type="PROSITE" id="PS50113">
    <property type="entry name" value="PAC"/>
    <property type="match status" value="1"/>
</dbReference>
<organism evidence="9 10">
    <name type="scientific">Desulfomonile tiedjei (strain ATCC 49306 / DSM 6799 / DCB-1)</name>
    <dbReference type="NCBI Taxonomy" id="706587"/>
    <lineage>
        <taxon>Bacteria</taxon>
        <taxon>Pseudomonadati</taxon>
        <taxon>Thermodesulfobacteriota</taxon>
        <taxon>Desulfomonilia</taxon>
        <taxon>Desulfomonilales</taxon>
        <taxon>Desulfomonilaceae</taxon>
        <taxon>Desulfomonile</taxon>
    </lineage>
</organism>
<dbReference type="PRINTS" id="PR00344">
    <property type="entry name" value="BCTRLSENSOR"/>
</dbReference>
<dbReference type="HOGENOM" id="CLU_000445_114_39_7"/>
<sequence>METKSLRERFGKLLDSAGQMFWELDTEFHVVYANDYLKDVFGDPVGNTCHRFMANSDEICPECPVKIVFEGGERAISERMRIDKSGEPIWLQHTATPIRNSAGKVIGASELTIDITHRKNTESWLRDSERLYRNLVEQVPDVIFSLDRNGYFNFVNTQVEKLLGYPVQQILETPLKNYIAPEDKELVDTILELAEDDIWDEDVAVMDSQGTRKFARIRCKASFGEDHVPIGYEGVMRDRTVRRKLEEDLKASKVALVEKIKIIDELYEHIVQSGKCKAIEEHTAEVAHELRQPLAIVGGFARRMARHFDSGEALDIERQKQYASIIVMEIQRLEKILDRLIEFTKRDRLKLQTMNPHDLIEYILGIMESRIKDKQLFLNVQMGPEIGEIPLDPGRFQQLVLNLVSNAIEASPVGGVIELHTGVSIPSEKALKAGSLESAGFFEMKIRNSGPVIPPEAMQKVFNPFYTTKQHGTGLGLTVSKKIVEDHLGSISVKSDKTGTIFTIWLPLIDSYEERGRMGFCYLG</sequence>
<dbReference type="EMBL" id="CP003360">
    <property type="protein sequence ID" value="AFM24113.1"/>
    <property type="molecule type" value="Genomic_DNA"/>
</dbReference>
<dbReference type="InterPro" id="IPR000014">
    <property type="entry name" value="PAS"/>
</dbReference>
<feature type="domain" description="Histidine kinase" evidence="6">
    <location>
        <begin position="285"/>
        <end position="510"/>
    </location>
</feature>
<dbReference type="InterPro" id="IPR004358">
    <property type="entry name" value="Sig_transdc_His_kin-like_C"/>
</dbReference>
<keyword evidence="3" id="KW-0597">Phosphoprotein</keyword>
<dbReference type="InterPro" id="IPR036890">
    <property type="entry name" value="HATPase_C_sf"/>
</dbReference>
<dbReference type="PROSITE" id="PS50112">
    <property type="entry name" value="PAS"/>
    <property type="match status" value="1"/>
</dbReference>
<evidence type="ECO:0000256" key="1">
    <source>
        <dbReference type="ARBA" id="ARBA00000085"/>
    </source>
</evidence>
<dbReference type="AlphaFoldDB" id="I4C3H2"/>
<evidence type="ECO:0000313" key="9">
    <source>
        <dbReference type="EMBL" id="AFM24113.1"/>
    </source>
</evidence>
<dbReference type="SMART" id="SM00091">
    <property type="entry name" value="PAS"/>
    <property type="match status" value="2"/>
</dbReference>
<dbReference type="InterPro" id="IPR005467">
    <property type="entry name" value="His_kinase_dom"/>
</dbReference>
<name>I4C3H2_DESTA</name>
<dbReference type="InterPro" id="IPR003661">
    <property type="entry name" value="HisK_dim/P_dom"/>
</dbReference>
<evidence type="ECO:0000256" key="2">
    <source>
        <dbReference type="ARBA" id="ARBA00012438"/>
    </source>
</evidence>
<feature type="domain" description="PAS" evidence="7">
    <location>
        <begin position="128"/>
        <end position="198"/>
    </location>
</feature>
<keyword evidence="5" id="KW-0418">Kinase</keyword>
<dbReference type="KEGG" id="dti:Desti_1401"/>
<dbReference type="Proteomes" id="UP000006055">
    <property type="component" value="Chromosome"/>
</dbReference>
<feature type="domain" description="PAC" evidence="8">
    <location>
        <begin position="74"/>
        <end position="127"/>
    </location>
</feature>
<evidence type="ECO:0000259" key="6">
    <source>
        <dbReference type="PROSITE" id="PS50109"/>
    </source>
</evidence>
<dbReference type="eggNOG" id="COG4191">
    <property type="taxonomic scope" value="Bacteria"/>
</dbReference>
<evidence type="ECO:0000313" key="10">
    <source>
        <dbReference type="Proteomes" id="UP000006055"/>
    </source>
</evidence>
<evidence type="ECO:0000256" key="3">
    <source>
        <dbReference type="ARBA" id="ARBA00022553"/>
    </source>
</evidence>
<dbReference type="Pfam" id="PF08448">
    <property type="entry name" value="PAS_4"/>
    <property type="match status" value="1"/>
</dbReference>
<dbReference type="RefSeq" id="WP_014809263.1">
    <property type="nucleotide sequence ID" value="NC_018025.1"/>
</dbReference>
<dbReference type="SMART" id="SM00388">
    <property type="entry name" value="HisKA"/>
    <property type="match status" value="1"/>
</dbReference>
<dbReference type="Pfam" id="PF00989">
    <property type="entry name" value="PAS"/>
    <property type="match status" value="1"/>
</dbReference>
<dbReference type="InterPro" id="IPR035965">
    <property type="entry name" value="PAS-like_dom_sf"/>
</dbReference>
<dbReference type="InterPro" id="IPR036097">
    <property type="entry name" value="HisK_dim/P_sf"/>
</dbReference>
<proteinExistence type="predicted"/>
<comment type="catalytic activity">
    <reaction evidence="1">
        <text>ATP + protein L-histidine = ADP + protein N-phospho-L-histidine.</text>
        <dbReference type="EC" id="2.7.13.3"/>
    </reaction>
</comment>
<dbReference type="SUPFAM" id="SSF55785">
    <property type="entry name" value="PYP-like sensor domain (PAS domain)"/>
    <property type="match status" value="2"/>
</dbReference>